<dbReference type="RefSeq" id="WP_110627045.1">
    <property type="nucleotide sequence ID" value="NZ_CP029788.1"/>
</dbReference>
<keyword evidence="3 6" id="KW-1133">Transmembrane helix</keyword>
<feature type="transmembrane region" description="Helical" evidence="6">
    <location>
        <begin position="278"/>
        <end position="295"/>
    </location>
</feature>
<feature type="transmembrane region" description="Helical" evidence="6">
    <location>
        <begin position="364"/>
        <end position="383"/>
    </location>
</feature>
<proteinExistence type="predicted"/>
<evidence type="ECO:0000256" key="6">
    <source>
        <dbReference type="SAM" id="Phobius"/>
    </source>
</evidence>
<dbReference type="AlphaFoldDB" id="A0A2U9NXS0"/>
<gene>
    <name evidence="8" type="ORF">DMT42_07220</name>
</gene>
<name>A0A2U9NXS0_STRAS</name>
<feature type="transmembrane region" description="Helical" evidence="6">
    <location>
        <begin position="79"/>
        <end position="99"/>
    </location>
</feature>
<keyword evidence="9" id="KW-1185">Reference proteome</keyword>
<evidence type="ECO:0000256" key="4">
    <source>
        <dbReference type="ARBA" id="ARBA00023136"/>
    </source>
</evidence>
<evidence type="ECO:0000256" key="1">
    <source>
        <dbReference type="ARBA" id="ARBA00004651"/>
    </source>
</evidence>
<dbReference type="OrthoDB" id="5243516at2"/>
<sequence>MAAGYLEILRTRHAARLLTGTLVGRLPNATAAIAVVLFVRAEGGSYSLAGALAAVYGVANAVGQPVLGRLVDIHGQPRVQLPAAVLAALATTVFALTGLDPLPLAYAAMAAAGLFTPPLEGGLRALWPSVLRREDQVHTAYAMDAVAQEVMFTVGPLLVTLCVSLWSAQAALIVLNVLGVLGALSVVVSQPSRAWRSAPREAHWLGALRSPGLVALLAAFLFVGIALGSITVAAVPYADDHGGDAVYGWLMAALGLGALAGGTVYGARQWAGAPERRLRVLVAFLAVCYLPLMLMPGAAGMVALTALAGVFLAPAIACAFVIVDRHAPRGTVTEAFSWLVTTFTVGASVGTGLAGPVVQAGGALWGFALPGVAGGVSLLVLMATGRVLAAPARAAVVAASSENDPNRAAEPRFSSGDRA</sequence>
<evidence type="ECO:0000259" key="7">
    <source>
        <dbReference type="PROSITE" id="PS50850"/>
    </source>
</evidence>
<dbReference type="Pfam" id="PF07690">
    <property type="entry name" value="MFS_1"/>
    <property type="match status" value="1"/>
</dbReference>
<dbReference type="PANTHER" id="PTHR23542">
    <property type="match status" value="1"/>
</dbReference>
<accession>A0A2U9NXS0</accession>
<evidence type="ECO:0000256" key="3">
    <source>
        <dbReference type="ARBA" id="ARBA00022989"/>
    </source>
</evidence>
<dbReference type="KEGG" id="sact:DMT42_07220"/>
<dbReference type="PANTHER" id="PTHR23542:SF1">
    <property type="entry name" value="MAJOR FACILITATOR SUPERFAMILY (MFS) PROFILE DOMAIN-CONTAINING PROTEIN"/>
    <property type="match status" value="1"/>
</dbReference>
<feature type="transmembrane region" description="Helical" evidence="6">
    <location>
        <begin position="45"/>
        <end position="67"/>
    </location>
</feature>
<feature type="transmembrane region" description="Helical" evidence="6">
    <location>
        <begin position="172"/>
        <end position="192"/>
    </location>
</feature>
<feature type="transmembrane region" description="Helical" evidence="6">
    <location>
        <begin position="213"/>
        <end position="234"/>
    </location>
</feature>
<dbReference type="Proteomes" id="UP000247634">
    <property type="component" value="Chromosome"/>
</dbReference>
<dbReference type="GO" id="GO:0022857">
    <property type="term" value="F:transmembrane transporter activity"/>
    <property type="evidence" value="ECO:0007669"/>
    <property type="project" value="InterPro"/>
</dbReference>
<evidence type="ECO:0000256" key="5">
    <source>
        <dbReference type="SAM" id="MobiDB-lite"/>
    </source>
</evidence>
<dbReference type="InterPro" id="IPR011701">
    <property type="entry name" value="MFS"/>
</dbReference>
<dbReference type="Gene3D" id="1.20.1250.20">
    <property type="entry name" value="MFS general substrate transporter like domains"/>
    <property type="match status" value="1"/>
</dbReference>
<protein>
    <submittedName>
        <fullName evidence="8">MFS transporter</fullName>
    </submittedName>
</protein>
<evidence type="ECO:0000313" key="8">
    <source>
        <dbReference type="EMBL" id="AWT42119.1"/>
    </source>
</evidence>
<keyword evidence="2 6" id="KW-0812">Transmembrane</keyword>
<dbReference type="SUPFAM" id="SSF103473">
    <property type="entry name" value="MFS general substrate transporter"/>
    <property type="match status" value="1"/>
</dbReference>
<feature type="transmembrane region" description="Helical" evidence="6">
    <location>
        <begin position="246"/>
        <end position="266"/>
    </location>
</feature>
<comment type="subcellular location">
    <subcellularLocation>
        <location evidence="1">Cell membrane</location>
        <topology evidence="1">Multi-pass membrane protein</topology>
    </subcellularLocation>
</comment>
<feature type="compositionally biased region" description="Basic and acidic residues" evidence="5">
    <location>
        <begin position="404"/>
        <end position="419"/>
    </location>
</feature>
<dbReference type="GO" id="GO:0005886">
    <property type="term" value="C:plasma membrane"/>
    <property type="evidence" value="ECO:0007669"/>
    <property type="project" value="UniProtKB-SubCell"/>
</dbReference>
<feature type="transmembrane region" description="Helical" evidence="6">
    <location>
        <begin position="335"/>
        <end position="358"/>
    </location>
</feature>
<dbReference type="PROSITE" id="PS50850">
    <property type="entry name" value="MFS"/>
    <property type="match status" value="1"/>
</dbReference>
<feature type="transmembrane region" description="Helical" evidence="6">
    <location>
        <begin position="301"/>
        <end position="323"/>
    </location>
</feature>
<evidence type="ECO:0000256" key="2">
    <source>
        <dbReference type="ARBA" id="ARBA00022692"/>
    </source>
</evidence>
<feature type="region of interest" description="Disordered" evidence="5">
    <location>
        <begin position="400"/>
        <end position="419"/>
    </location>
</feature>
<dbReference type="EMBL" id="CP029788">
    <property type="protein sequence ID" value="AWT42119.1"/>
    <property type="molecule type" value="Genomic_DNA"/>
</dbReference>
<keyword evidence="4 6" id="KW-0472">Membrane</keyword>
<dbReference type="InterPro" id="IPR020846">
    <property type="entry name" value="MFS_dom"/>
</dbReference>
<evidence type="ECO:0000313" key="9">
    <source>
        <dbReference type="Proteomes" id="UP000247634"/>
    </source>
</evidence>
<feature type="domain" description="Major facilitator superfamily (MFS) profile" evidence="7">
    <location>
        <begin position="212"/>
        <end position="419"/>
    </location>
</feature>
<reference evidence="8 9" key="1">
    <citation type="submission" date="2018-06" db="EMBL/GenBank/DDBJ databases">
        <title>The complete genome sequence of a nosiheptide producer Streptomyces actuosus ATCC 25421: deducing the ability of producing a new class III lantibiotics.</title>
        <authorList>
            <person name="Liu W."/>
            <person name="Sun F."/>
            <person name="Hu Y."/>
        </authorList>
    </citation>
    <scope>NUCLEOTIDE SEQUENCE [LARGE SCALE GENOMIC DNA]</scope>
    <source>
        <strain evidence="8 9">ATCC 25421</strain>
    </source>
</reference>
<feature type="transmembrane region" description="Helical" evidence="6">
    <location>
        <begin position="17"/>
        <end position="39"/>
    </location>
</feature>
<organism evidence="8 9">
    <name type="scientific">Streptomyces actuosus</name>
    <dbReference type="NCBI Taxonomy" id="1885"/>
    <lineage>
        <taxon>Bacteria</taxon>
        <taxon>Bacillati</taxon>
        <taxon>Actinomycetota</taxon>
        <taxon>Actinomycetes</taxon>
        <taxon>Kitasatosporales</taxon>
        <taxon>Streptomycetaceae</taxon>
        <taxon>Streptomyces</taxon>
    </lineage>
</organism>
<dbReference type="InterPro" id="IPR036259">
    <property type="entry name" value="MFS_trans_sf"/>
</dbReference>